<evidence type="ECO:0000313" key="3">
    <source>
        <dbReference type="Proteomes" id="UP000230154"/>
    </source>
</evidence>
<dbReference type="AlphaFoldDB" id="A0A2H0TQ93"/>
<proteinExistence type="predicted"/>
<sequence>MTQFSHKNYQYGSDEALFNRRFMEGESMPMGMPEVVPPPAESEAEDMEATQEMPTSTTEALKRETRQTVEMPALQQSAHVGETEPLQSLDEMAARADESMEPVPTLESVASDLNISLDDAPAKDSGDVLDLGGSKNDMLDLNPKDTVLNVGNSSMVTKPKKGFLGRLMGGGK</sequence>
<gene>
    <name evidence="2" type="ORF">COU35_03395</name>
</gene>
<reference evidence="3" key="1">
    <citation type="submission" date="2017-09" db="EMBL/GenBank/DDBJ databases">
        <title>Depth-based differentiation of microbial function through sediment-hosted aquifers and enrichment of novel symbionts in the deep terrestrial subsurface.</title>
        <authorList>
            <person name="Probst A.J."/>
            <person name="Ladd B."/>
            <person name="Jarett J.K."/>
            <person name="Geller-Mcgrath D.E."/>
            <person name="Sieber C.M.K."/>
            <person name="Emerson J.B."/>
            <person name="Anantharaman K."/>
            <person name="Thomas B.C."/>
            <person name="Malmstrom R."/>
            <person name="Stieglmeier M."/>
            <person name="Klingl A."/>
            <person name="Woyke T."/>
            <person name="Ryan C.M."/>
            <person name="Banfield J.F."/>
        </authorList>
    </citation>
    <scope>NUCLEOTIDE SEQUENCE [LARGE SCALE GENOMIC DNA]</scope>
</reference>
<feature type="region of interest" description="Disordered" evidence="1">
    <location>
        <begin position="28"/>
        <end position="66"/>
    </location>
</feature>
<feature type="region of interest" description="Disordered" evidence="1">
    <location>
        <begin position="117"/>
        <end position="139"/>
    </location>
</feature>
<protein>
    <submittedName>
        <fullName evidence="2">Uncharacterized protein</fullName>
    </submittedName>
</protein>
<accession>A0A2H0TQ93</accession>
<evidence type="ECO:0000313" key="2">
    <source>
        <dbReference type="EMBL" id="PIR74312.1"/>
    </source>
</evidence>
<name>A0A2H0TQ93_9BACT</name>
<comment type="caution">
    <text evidence="2">The sequence shown here is derived from an EMBL/GenBank/DDBJ whole genome shotgun (WGS) entry which is preliminary data.</text>
</comment>
<evidence type="ECO:0000256" key="1">
    <source>
        <dbReference type="SAM" id="MobiDB-lite"/>
    </source>
</evidence>
<organism evidence="2 3">
    <name type="scientific">Candidatus Magasanikbacteria bacterium CG10_big_fil_rev_8_21_14_0_10_47_10</name>
    <dbReference type="NCBI Taxonomy" id="1974652"/>
    <lineage>
        <taxon>Bacteria</taxon>
        <taxon>Candidatus Magasanikiibacteriota</taxon>
    </lineage>
</organism>
<dbReference type="EMBL" id="PFCB01000023">
    <property type="protein sequence ID" value="PIR74312.1"/>
    <property type="molecule type" value="Genomic_DNA"/>
</dbReference>
<dbReference type="Proteomes" id="UP000230154">
    <property type="component" value="Unassembled WGS sequence"/>
</dbReference>